<dbReference type="InterPro" id="IPR016181">
    <property type="entry name" value="Acyl_CoA_acyltransferase"/>
</dbReference>
<organism evidence="4 5">
    <name type="scientific">Scrofimicrobium canadense</name>
    <dbReference type="NCBI Taxonomy" id="2652290"/>
    <lineage>
        <taxon>Bacteria</taxon>
        <taxon>Bacillati</taxon>
        <taxon>Actinomycetota</taxon>
        <taxon>Actinomycetes</taxon>
        <taxon>Actinomycetales</taxon>
        <taxon>Actinomycetaceae</taxon>
        <taxon>Scrofimicrobium</taxon>
    </lineage>
</organism>
<dbReference type="InterPro" id="IPR000182">
    <property type="entry name" value="GNAT_dom"/>
</dbReference>
<dbReference type="Proteomes" id="UP000470875">
    <property type="component" value="Unassembled WGS sequence"/>
</dbReference>
<dbReference type="EMBL" id="VULO01000001">
    <property type="protein sequence ID" value="MSS83235.1"/>
    <property type="molecule type" value="Genomic_DNA"/>
</dbReference>
<dbReference type="SUPFAM" id="SSF55729">
    <property type="entry name" value="Acyl-CoA N-acyltransferases (Nat)"/>
    <property type="match status" value="1"/>
</dbReference>
<proteinExistence type="predicted"/>
<evidence type="ECO:0000256" key="1">
    <source>
        <dbReference type="ARBA" id="ARBA00022679"/>
    </source>
</evidence>
<comment type="caution">
    <text evidence="4">The sequence shown here is derived from an EMBL/GenBank/DDBJ whole genome shotgun (WGS) entry which is preliminary data.</text>
</comment>
<sequence length="173" mass="18904">MTESPRTFTYGQIEYTIAPENVRQSDVQALVEEHLQEMVAMSAPETSFALSADQLAVPHITLFAIRRGGELLGCGALKELDAQTGELKTMRTVAHARGLGIGGLMLDHLIGVARRRGYTRVYLETGSEDHFGPARAMYAGRGFRHCGPFGDYKVDPHSVFMVVDLPRASAAPQ</sequence>
<name>A0A6N7W1S1_9ACTO</name>
<dbReference type="Gene3D" id="3.40.630.30">
    <property type="match status" value="1"/>
</dbReference>
<evidence type="ECO:0000256" key="2">
    <source>
        <dbReference type="ARBA" id="ARBA00023315"/>
    </source>
</evidence>
<dbReference type="PANTHER" id="PTHR43877:SF5">
    <property type="entry name" value="BLL8307 PROTEIN"/>
    <property type="match status" value="1"/>
</dbReference>
<evidence type="ECO:0000259" key="3">
    <source>
        <dbReference type="PROSITE" id="PS51186"/>
    </source>
</evidence>
<reference evidence="4 5" key="1">
    <citation type="submission" date="2019-08" db="EMBL/GenBank/DDBJ databases">
        <title>In-depth cultivation of the pig gut microbiome towards novel bacterial diversity and tailored functional studies.</title>
        <authorList>
            <person name="Wylensek D."/>
            <person name="Hitch T.C.A."/>
            <person name="Clavel T."/>
        </authorList>
    </citation>
    <scope>NUCLEOTIDE SEQUENCE [LARGE SCALE GENOMIC DNA]</scope>
    <source>
        <strain evidence="4 5">WB03_NA08</strain>
    </source>
</reference>
<protein>
    <submittedName>
        <fullName evidence="4">GNAT family N-acetyltransferase</fullName>
    </submittedName>
</protein>
<dbReference type="CDD" id="cd04301">
    <property type="entry name" value="NAT_SF"/>
    <property type="match status" value="1"/>
</dbReference>
<dbReference type="Pfam" id="PF00583">
    <property type="entry name" value="Acetyltransf_1"/>
    <property type="match status" value="1"/>
</dbReference>
<feature type="domain" description="N-acetyltransferase" evidence="3">
    <location>
        <begin position="13"/>
        <end position="166"/>
    </location>
</feature>
<gene>
    <name evidence="4" type="ORF">FYJ24_00315</name>
</gene>
<evidence type="ECO:0000313" key="4">
    <source>
        <dbReference type="EMBL" id="MSS83235.1"/>
    </source>
</evidence>
<dbReference type="AlphaFoldDB" id="A0A6N7W1S1"/>
<dbReference type="RefSeq" id="WP_154542530.1">
    <property type="nucleotide sequence ID" value="NZ_VULO01000001.1"/>
</dbReference>
<keyword evidence="1 4" id="KW-0808">Transferase</keyword>
<evidence type="ECO:0000313" key="5">
    <source>
        <dbReference type="Proteomes" id="UP000470875"/>
    </source>
</evidence>
<dbReference type="PANTHER" id="PTHR43877">
    <property type="entry name" value="AMINOALKYLPHOSPHONATE N-ACETYLTRANSFERASE-RELATED-RELATED"/>
    <property type="match status" value="1"/>
</dbReference>
<dbReference type="PROSITE" id="PS51186">
    <property type="entry name" value="GNAT"/>
    <property type="match status" value="1"/>
</dbReference>
<dbReference type="GO" id="GO:0016747">
    <property type="term" value="F:acyltransferase activity, transferring groups other than amino-acyl groups"/>
    <property type="evidence" value="ECO:0007669"/>
    <property type="project" value="InterPro"/>
</dbReference>
<dbReference type="InterPro" id="IPR050832">
    <property type="entry name" value="Bact_Acetyltransf"/>
</dbReference>
<accession>A0A6N7W1S1</accession>
<keyword evidence="2" id="KW-0012">Acyltransferase</keyword>
<keyword evidence="5" id="KW-1185">Reference proteome</keyword>